<dbReference type="OrthoDB" id="433273at2759"/>
<keyword evidence="2" id="KW-0812">Transmembrane</keyword>
<accession>A0A1Q9ET20</accession>
<feature type="transmembrane region" description="Helical" evidence="2">
    <location>
        <begin position="177"/>
        <end position="200"/>
    </location>
</feature>
<organism evidence="4 5">
    <name type="scientific">Symbiodinium microadriaticum</name>
    <name type="common">Dinoflagellate</name>
    <name type="synonym">Zooxanthella microadriatica</name>
    <dbReference type="NCBI Taxonomy" id="2951"/>
    <lineage>
        <taxon>Eukaryota</taxon>
        <taxon>Sar</taxon>
        <taxon>Alveolata</taxon>
        <taxon>Dinophyceae</taxon>
        <taxon>Suessiales</taxon>
        <taxon>Symbiodiniaceae</taxon>
        <taxon>Symbiodinium</taxon>
    </lineage>
</organism>
<keyword evidence="2" id="KW-1133">Transmembrane helix</keyword>
<proteinExistence type="predicted"/>
<feature type="transmembrane region" description="Helical" evidence="2">
    <location>
        <begin position="206"/>
        <end position="223"/>
    </location>
</feature>
<evidence type="ECO:0000256" key="3">
    <source>
        <dbReference type="SAM" id="SignalP"/>
    </source>
</evidence>
<gene>
    <name evidence="4" type="ORF">AK812_SmicGene5760</name>
</gene>
<reference evidence="4 5" key="1">
    <citation type="submission" date="2016-02" db="EMBL/GenBank/DDBJ databases">
        <title>Genome analysis of coral dinoflagellate symbionts highlights evolutionary adaptations to a symbiotic lifestyle.</title>
        <authorList>
            <person name="Aranda M."/>
            <person name="Li Y."/>
            <person name="Liew Y.J."/>
            <person name="Baumgarten S."/>
            <person name="Simakov O."/>
            <person name="Wilson M."/>
            <person name="Piel J."/>
            <person name="Ashoor H."/>
            <person name="Bougouffa S."/>
            <person name="Bajic V.B."/>
            <person name="Ryu T."/>
            <person name="Ravasi T."/>
            <person name="Bayer T."/>
            <person name="Micklem G."/>
            <person name="Kim H."/>
            <person name="Bhak J."/>
            <person name="Lajeunesse T.C."/>
            <person name="Voolstra C.R."/>
        </authorList>
    </citation>
    <scope>NUCLEOTIDE SEQUENCE [LARGE SCALE GENOMIC DNA]</scope>
    <source>
        <strain evidence="4 5">CCMP2467</strain>
    </source>
</reference>
<feature type="chain" id="PRO_5044288248" evidence="3">
    <location>
        <begin position="37"/>
        <end position="279"/>
    </location>
</feature>
<dbReference type="AlphaFoldDB" id="A0A1Q9ET20"/>
<comment type="caution">
    <text evidence="4">The sequence shown here is derived from an EMBL/GenBank/DDBJ whole genome shotgun (WGS) entry which is preliminary data.</text>
</comment>
<dbReference type="EMBL" id="LSRX01000076">
    <property type="protein sequence ID" value="OLQ10557.1"/>
    <property type="molecule type" value="Genomic_DNA"/>
</dbReference>
<name>A0A1Q9ET20_SYMMI</name>
<evidence type="ECO:0000313" key="5">
    <source>
        <dbReference type="Proteomes" id="UP000186817"/>
    </source>
</evidence>
<sequence>MPYPWPYCRPPGHRRVVWAHVAVLAATLLRFNASNAFAPSPSHPGRLERLRPAAVPAVVEEPISDPFVSGKPGRAGGGGDGGPTPQEQAQVIVYRAALATTALCWCLTYTLDFFMTSGISVIDGSIQAAALAVADVSGSIAAIAAPTGSRLVAGVLLRLLGSITLALAALGLSAPGMVGAVAGPCCLVLVCAREIFWFGWSYKVDAIFSLILFAGVAGLRFAASSVSTSEALAPETPVFESWDQMPTVPTLFDVRPVGPPLLVSFGCYISLSVQAIFTR</sequence>
<evidence type="ECO:0000256" key="1">
    <source>
        <dbReference type="SAM" id="MobiDB-lite"/>
    </source>
</evidence>
<feature type="compositionally biased region" description="Gly residues" evidence="1">
    <location>
        <begin position="73"/>
        <end position="82"/>
    </location>
</feature>
<feature type="signal peptide" evidence="3">
    <location>
        <begin position="1"/>
        <end position="36"/>
    </location>
</feature>
<dbReference type="Proteomes" id="UP000186817">
    <property type="component" value="Unassembled WGS sequence"/>
</dbReference>
<protein>
    <submittedName>
        <fullName evidence="4">Uncharacterized protein</fullName>
    </submittedName>
</protein>
<evidence type="ECO:0000313" key="4">
    <source>
        <dbReference type="EMBL" id="OLQ10557.1"/>
    </source>
</evidence>
<keyword evidence="5" id="KW-1185">Reference proteome</keyword>
<feature type="region of interest" description="Disordered" evidence="1">
    <location>
        <begin position="64"/>
        <end position="84"/>
    </location>
</feature>
<evidence type="ECO:0000256" key="2">
    <source>
        <dbReference type="SAM" id="Phobius"/>
    </source>
</evidence>
<keyword evidence="3" id="KW-0732">Signal</keyword>
<keyword evidence="2" id="KW-0472">Membrane</keyword>